<dbReference type="SUPFAM" id="SSF54001">
    <property type="entry name" value="Cysteine proteinases"/>
    <property type="match status" value="1"/>
</dbReference>
<sequence>MTWIYLKENNARQLELHLSKSPVTVELYPCNNTVWKGYASGVFKNETACENTHISTTAVVVGYGSRTNDDNETEEYWEILNSFGDDWGYKGRMMLARNVEWSRWGGQNGILTNPAYTVPSVRITENGDYTSAGRGEWYDRELGCKSSC</sequence>
<dbReference type="InterPro" id="IPR000668">
    <property type="entry name" value="Peptidase_C1A_C"/>
</dbReference>
<accession>D6PJ06</accession>
<name>D6PJ06_9ZZZZ</name>
<feature type="domain" description="Peptidase C1A papain C-terminal" evidence="1">
    <location>
        <begin position="6"/>
        <end position="111"/>
    </location>
</feature>
<dbReference type="Gene3D" id="3.90.70.10">
    <property type="entry name" value="Cysteine proteinases"/>
    <property type="match status" value="1"/>
</dbReference>
<proteinExistence type="predicted"/>
<reference evidence="2" key="1">
    <citation type="journal article" date="2010" name="ISME J.">
        <title>Metagenome of the Mediterranean deep chlorophyll maximum studied by direct and fosmid library 454 pyrosequencing.</title>
        <authorList>
            <person name="Ghai R."/>
            <person name="Martin-Cuadrado A.B."/>
            <person name="Molto A.G."/>
            <person name="Heredia I.G."/>
            <person name="Cabrera R."/>
            <person name="Martin J."/>
            <person name="Verdu M."/>
            <person name="Deschamps P."/>
            <person name="Moreira D."/>
            <person name="Lopez-Garcia P."/>
            <person name="Mira A."/>
            <person name="Rodriguez-Valera F."/>
        </authorList>
    </citation>
    <scope>NUCLEOTIDE SEQUENCE</scope>
</reference>
<evidence type="ECO:0000313" key="2">
    <source>
        <dbReference type="EMBL" id="ADD95707.1"/>
    </source>
</evidence>
<dbReference type="EMBL" id="GU943085">
    <property type="protein sequence ID" value="ADD95707.1"/>
    <property type="molecule type" value="Genomic_DNA"/>
</dbReference>
<organism evidence="2">
    <name type="scientific">uncultured organism MedDCM-OCT-S01-C7</name>
    <dbReference type="NCBI Taxonomy" id="743602"/>
    <lineage>
        <taxon>unclassified sequences</taxon>
        <taxon>environmental samples</taxon>
    </lineage>
</organism>
<dbReference type="InterPro" id="IPR038765">
    <property type="entry name" value="Papain-like_cys_pep_sf"/>
</dbReference>
<protein>
    <recommendedName>
        <fullName evidence="1">Peptidase C1A papain C-terminal domain-containing protein</fullName>
    </recommendedName>
</protein>
<dbReference type="GO" id="GO:0008234">
    <property type="term" value="F:cysteine-type peptidase activity"/>
    <property type="evidence" value="ECO:0007669"/>
    <property type="project" value="InterPro"/>
</dbReference>
<evidence type="ECO:0000259" key="1">
    <source>
        <dbReference type="Pfam" id="PF00112"/>
    </source>
</evidence>
<dbReference type="AlphaFoldDB" id="D6PJ06"/>
<dbReference type="GO" id="GO:0006508">
    <property type="term" value="P:proteolysis"/>
    <property type="evidence" value="ECO:0007669"/>
    <property type="project" value="InterPro"/>
</dbReference>
<dbReference type="Pfam" id="PF00112">
    <property type="entry name" value="Peptidase_C1"/>
    <property type="match status" value="1"/>
</dbReference>